<evidence type="ECO:0000256" key="2">
    <source>
        <dbReference type="ARBA" id="ARBA00022859"/>
    </source>
</evidence>
<dbReference type="GO" id="GO:0009253">
    <property type="term" value="P:peptidoglycan catabolic process"/>
    <property type="evidence" value="ECO:0007669"/>
    <property type="project" value="InterPro"/>
</dbReference>
<proteinExistence type="inferred from homology"/>
<dbReference type="AlphaFoldDB" id="A0A3B3S4R1"/>
<reference evidence="5" key="2">
    <citation type="submission" date="2025-09" db="UniProtKB">
        <authorList>
            <consortium name="Ensembl"/>
        </authorList>
    </citation>
    <scope>IDENTIFICATION</scope>
</reference>
<dbReference type="Proteomes" id="UP000261540">
    <property type="component" value="Unplaced"/>
</dbReference>
<evidence type="ECO:0000259" key="4">
    <source>
        <dbReference type="SMART" id="SM00701"/>
    </source>
</evidence>
<evidence type="ECO:0000256" key="1">
    <source>
        <dbReference type="ARBA" id="ARBA00007553"/>
    </source>
</evidence>
<dbReference type="Gene3D" id="3.40.80.10">
    <property type="entry name" value="Peptidoglycan recognition protein-like"/>
    <property type="match status" value="1"/>
</dbReference>
<dbReference type="FunFam" id="3.40.80.10:FF:000001">
    <property type="entry name" value="Peptidoglycan recognition protein 1"/>
    <property type="match status" value="1"/>
</dbReference>
<feature type="domain" description="N-acetylmuramoyl-L-alanine amidase" evidence="3">
    <location>
        <begin position="322"/>
        <end position="461"/>
    </location>
</feature>
<dbReference type="PANTHER" id="PTHR11022">
    <property type="entry name" value="PEPTIDOGLYCAN RECOGNITION PROTEIN"/>
    <property type="match status" value="1"/>
</dbReference>
<dbReference type="Ensembl" id="ENSPKIT00000005868.1">
    <property type="protein sequence ID" value="ENSPKIP00000025145.1"/>
    <property type="gene ID" value="ENSPKIG00000008006.1"/>
</dbReference>
<feature type="domain" description="Peptidoglycan recognition protein family" evidence="4">
    <location>
        <begin position="309"/>
        <end position="455"/>
    </location>
</feature>
<dbReference type="SMART" id="SM00644">
    <property type="entry name" value="Ami_2"/>
    <property type="match status" value="1"/>
</dbReference>
<dbReference type="GO" id="GO:0002376">
    <property type="term" value="P:immune system process"/>
    <property type="evidence" value="ECO:0007669"/>
    <property type="project" value="UniProtKB-KW"/>
</dbReference>
<evidence type="ECO:0000313" key="5">
    <source>
        <dbReference type="Ensembl" id="ENSPKIP00000025145.1"/>
    </source>
</evidence>
<sequence>PHQIVLWGMTGVVFFVDGTASRGCSSDVLADLPLSMESFIKVVQRIEGRGLGPSPLTVVRSLRGVAYEGDAFVEHFLGDPDPFPSGENEAPMWDPTLSEFIHLMVRHRIVGQAREEGVVLGSDGTTVALGSLLLGIEAGLVAGAGESVSGLYSLTIARNLGLSFLHSQDSQILGPDGCWDNVTFPRVFTLSGPPSLATDALVNGGMDGVLLGKYLSTHPLHALQLSTVLRDYYGLHPGGPPEGPHLISFQRRDNFRRLVNGSVLQELVLGSLATLQRLGEAEDTGQAAALEDVVKGGVQKFVHRYLECPVIIPRCQWGARPYRGSPTQLSLPLAFMYIHHTHTPRQPCLSFRQCTADMRAMQRFHQDVRRWDDIGYSFVAGSDGYIYEGRGWQWRGAHTRGHNTRGYGIAFVGDYTATLPARRSLELVRESLASCGVMAGWLTGNFTWHGHRQLVNTSCPGGALYLEIESWKQFRSRDQAARHH</sequence>
<dbReference type="CDD" id="cd06583">
    <property type="entry name" value="PGRP"/>
    <property type="match status" value="1"/>
</dbReference>
<keyword evidence="2" id="KW-0391">Immunity</keyword>
<protein>
    <submittedName>
        <fullName evidence="5">Peptidoglycan recognition protein 2</fullName>
    </submittedName>
</protein>
<dbReference type="SUPFAM" id="SSF55846">
    <property type="entry name" value="N-acetylmuramoyl-L-alanine amidase-like"/>
    <property type="match status" value="1"/>
</dbReference>
<evidence type="ECO:0000259" key="3">
    <source>
        <dbReference type="SMART" id="SM00644"/>
    </source>
</evidence>
<keyword evidence="6" id="KW-1185">Reference proteome</keyword>
<dbReference type="SMART" id="SM00701">
    <property type="entry name" value="PGRP"/>
    <property type="match status" value="1"/>
</dbReference>
<reference evidence="5" key="1">
    <citation type="submission" date="2025-08" db="UniProtKB">
        <authorList>
            <consortium name="Ensembl"/>
        </authorList>
    </citation>
    <scope>IDENTIFICATION</scope>
</reference>
<comment type="similarity">
    <text evidence="1">Belongs to the N-acetylmuramoyl-L-alanine amidase 2 family.</text>
</comment>
<dbReference type="InterPro" id="IPR002502">
    <property type="entry name" value="Amidase_domain"/>
</dbReference>
<evidence type="ECO:0000313" key="6">
    <source>
        <dbReference type="Proteomes" id="UP000261540"/>
    </source>
</evidence>
<accession>A0A3B3S4R1</accession>
<dbReference type="PANTHER" id="PTHR11022:SF66">
    <property type="entry name" value="N-ACETYLMURAMOYL-L-ALANINE AMIDASE"/>
    <property type="match status" value="1"/>
</dbReference>
<organism evidence="5 6">
    <name type="scientific">Paramormyrops kingsleyae</name>
    <dbReference type="NCBI Taxonomy" id="1676925"/>
    <lineage>
        <taxon>Eukaryota</taxon>
        <taxon>Metazoa</taxon>
        <taxon>Chordata</taxon>
        <taxon>Craniata</taxon>
        <taxon>Vertebrata</taxon>
        <taxon>Euteleostomi</taxon>
        <taxon>Actinopterygii</taxon>
        <taxon>Neopterygii</taxon>
        <taxon>Teleostei</taxon>
        <taxon>Osteoglossocephala</taxon>
        <taxon>Osteoglossomorpha</taxon>
        <taxon>Osteoglossiformes</taxon>
        <taxon>Mormyridae</taxon>
        <taxon>Paramormyrops</taxon>
    </lineage>
</organism>
<dbReference type="GO" id="GO:0008270">
    <property type="term" value="F:zinc ion binding"/>
    <property type="evidence" value="ECO:0007669"/>
    <property type="project" value="InterPro"/>
</dbReference>
<dbReference type="Pfam" id="PF01510">
    <property type="entry name" value="Amidase_2"/>
    <property type="match status" value="1"/>
</dbReference>
<name>A0A3B3S4R1_9TELE</name>
<dbReference type="GeneTree" id="ENSGT00940000158718"/>
<dbReference type="GO" id="GO:0008745">
    <property type="term" value="F:N-acetylmuramoyl-L-alanine amidase activity"/>
    <property type="evidence" value="ECO:0007669"/>
    <property type="project" value="InterPro"/>
</dbReference>
<dbReference type="InterPro" id="IPR036505">
    <property type="entry name" value="Amidase/PGRP_sf"/>
</dbReference>
<dbReference type="InterPro" id="IPR015510">
    <property type="entry name" value="PGRP"/>
</dbReference>
<dbReference type="InterPro" id="IPR006619">
    <property type="entry name" value="PGRP_domain_met/bac"/>
</dbReference>